<evidence type="ECO:0000313" key="1">
    <source>
        <dbReference type="EMBL" id="OGB73763.1"/>
    </source>
</evidence>
<dbReference type="EMBL" id="METD01000001">
    <property type="protein sequence ID" value="OGB73763.1"/>
    <property type="molecule type" value="Genomic_DNA"/>
</dbReference>
<protein>
    <submittedName>
        <fullName evidence="1">Uncharacterized protein</fullName>
    </submittedName>
</protein>
<sequence>MPALLRKALRAGNANFPAVFKENGSHFAKQKWRGQTCWTKQVILRLDPPTGGLNLLDGSY</sequence>
<evidence type="ECO:0000313" key="2">
    <source>
        <dbReference type="Proteomes" id="UP000178085"/>
    </source>
</evidence>
<comment type="caution">
    <text evidence="1">The sequence shown here is derived from an EMBL/GenBank/DDBJ whole genome shotgun (WGS) entry which is preliminary data.</text>
</comment>
<reference evidence="1 2" key="1">
    <citation type="journal article" date="2016" name="Nat. Commun.">
        <title>Thousands of microbial genomes shed light on interconnected biogeochemical processes in an aquifer system.</title>
        <authorList>
            <person name="Anantharaman K."/>
            <person name="Brown C.T."/>
            <person name="Hug L.A."/>
            <person name="Sharon I."/>
            <person name="Castelle C.J."/>
            <person name="Probst A.J."/>
            <person name="Thomas B.C."/>
            <person name="Singh A."/>
            <person name="Wilkins M.J."/>
            <person name="Karaoz U."/>
            <person name="Brodie E.L."/>
            <person name="Williams K.H."/>
            <person name="Hubbard S.S."/>
            <person name="Banfield J.F."/>
        </authorList>
    </citation>
    <scope>NUCLEOTIDE SEQUENCE [LARGE SCALE GENOMIC DNA]</scope>
</reference>
<gene>
    <name evidence="1" type="ORF">A3K51_02950</name>
</gene>
<proteinExistence type="predicted"/>
<name>A0A1F4NQL8_UNCK3</name>
<accession>A0A1F4NQL8</accession>
<dbReference type="Proteomes" id="UP000178085">
    <property type="component" value="Unassembled WGS sequence"/>
</dbReference>
<organism evidence="1 2">
    <name type="scientific">candidate division Kazan bacterium RIFCSPLOWO2_01_FULL_45_19</name>
    <dbReference type="NCBI Taxonomy" id="1798538"/>
    <lineage>
        <taxon>Bacteria</taxon>
        <taxon>Bacteria division Kazan-3B-28</taxon>
    </lineage>
</organism>
<dbReference type="AlphaFoldDB" id="A0A1F4NQL8"/>